<gene>
    <name evidence="1" type="ORF">GARC_2251</name>
</gene>
<reference evidence="1 2" key="1">
    <citation type="journal article" date="2017" name="Antonie Van Leeuwenhoek">
        <title>Rhizobium rhizosphaerae sp. nov., a novel species isolated from rice rhizosphere.</title>
        <authorList>
            <person name="Zhao J.J."/>
            <person name="Zhang J."/>
            <person name="Zhang R.J."/>
            <person name="Zhang C.W."/>
            <person name="Yin H.Q."/>
            <person name="Zhang X.X."/>
        </authorList>
    </citation>
    <scope>NUCLEOTIDE SEQUENCE [LARGE SCALE GENOMIC DNA]</scope>
    <source>
        <strain evidence="1 2">BSs20135</strain>
    </source>
</reference>
<evidence type="ECO:0000313" key="2">
    <source>
        <dbReference type="Proteomes" id="UP000006327"/>
    </source>
</evidence>
<comment type="caution">
    <text evidence="1">The sequence shown here is derived from an EMBL/GenBank/DDBJ whole genome shotgun (WGS) entry which is preliminary data.</text>
</comment>
<organism evidence="1 2">
    <name type="scientific">Paraglaciecola arctica BSs20135</name>
    <dbReference type="NCBI Taxonomy" id="493475"/>
    <lineage>
        <taxon>Bacteria</taxon>
        <taxon>Pseudomonadati</taxon>
        <taxon>Pseudomonadota</taxon>
        <taxon>Gammaproteobacteria</taxon>
        <taxon>Alteromonadales</taxon>
        <taxon>Alteromonadaceae</taxon>
        <taxon>Paraglaciecola</taxon>
    </lineage>
</organism>
<evidence type="ECO:0000313" key="1">
    <source>
        <dbReference type="EMBL" id="GAC19218.1"/>
    </source>
</evidence>
<proteinExistence type="predicted"/>
<accession>K6YRC7</accession>
<name>K6YRC7_9ALTE</name>
<protein>
    <submittedName>
        <fullName evidence="1">Uncharacterized protein</fullName>
    </submittedName>
</protein>
<sequence length="73" mass="8483">MEIVAKVSQKENEIIKVKKGITQISKALVRFIHSFKQAFLFFFLAPSKSTSKWEQAVFYVQQVCFLRSQAVQK</sequence>
<dbReference type="AlphaFoldDB" id="K6YRC7"/>
<dbReference type="RefSeq" id="WP_007619812.1">
    <property type="nucleotide sequence ID" value="NZ_BAEO01000028.1"/>
</dbReference>
<dbReference type="STRING" id="493475.GARC_2251"/>
<dbReference type="Proteomes" id="UP000006327">
    <property type="component" value="Unassembled WGS sequence"/>
</dbReference>
<keyword evidence="2" id="KW-1185">Reference proteome</keyword>
<dbReference type="EMBL" id="BAEO01000028">
    <property type="protein sequence ID" value="GAC19218.1"/>
    <property type="molecule type" value="Genomic_DNA"/>
</dbReference>